<reference evidence="8" key="1">
    <citation type="submission" date="2018-11" db="EMBL/GenBank/DDBJ databases">
        <authorList>
            <consortium name="Pathogen Informatics"/>
        </authorList>
    </citation>
    <scope>NUCLEOTIDE SEQUENCE</scope>
</reference>
<keyword evidence="6" id="KW-0862">Zinc</keyword>
<comment type="cofactor">
    <cofactor evidence="6">
        <name>[4Fe-4S] cluster</name>
        <dbReference type="ChEBI" id="CHEBI:49883"/>
    </cofactor>
</comment>
<sequence length="241" mass="26327">MRNVVLALDPCLTRQTASLRRDLLRLLGVGEFSAAAIFTPPHMASEHMNTEKASSLDILPHSDKLYSLLVYLADVACPVCNTTRDLDVCRDTNLVWITTTTANNEYYGYGDGDNSDEGESESSASPGHWAWSCPQCQVVYPRAGLEVALLSQLEQMALQFILQDLQCTKCTIGGGIQAAVLANGAASGRCADCASPLSLTISAMGGTFRRRLDVYRAIGKAFGFHLLHDMAYWMLRKQNTI</sequence>
<evidence type="ECO:0000259" key="7">
    <source>
        <dbReference type="Pfam" id="PF22912"/>
    </source>
</evidence>
<evidence type="ECO:0000313" key="9">
    <source>
        <dbReference type="Proteomes" id="UP000784294"/>
    </source>
</evidence>
<evidence type="ECO:0000256" key="5">
    <source>
        <dbReference type="ARBA" id="ARBA00023125"/>
    </source>
</evidence>
<dbReference type="GO" id="GO:0000278">
    <property type="term" value="P:mitotic cell cycle"/>
    <property type="evidence" value="ECO:0007669"/>
    <property type="project" value="TreeGrafter"/>
</dbReference>
<keyword evidence="4 6" id="KW-0239">DNA-directed DNA polymerase</keyword>
<dbReference type="GO" id="GO:0006297">
    <property type="term" value="P:nucleotide-excision repair, DNA gap filling"/>
    <property type="evidence" value="ECO:0007669"/>
    <property type="project" value="TreeGrafter"/>
</dbReference>
<dbReference type="GO" id="GO:0008310">
    <property type="term" value="F:single-stranded DNA 3'-5' DNA exonuclease activity"/>
    <property type="evidence" value="ECO:0007669"/>
    <property type="project" value="TreeGrafter"/>
</dbReference>
<dbReference type="GO" id="GO:0003887">
    <property type="term" value="F:DNA-directed DNA polymerase activity"/>
    <property type="evidence" value="ECO:0007669"/>
    <property type="project" value="UniProtKB-KW"/>
</dbReference>
<keyword evidence="9" id="KW-1185">Reference proteome</keyword>
<comment type="similarity">
    <text evidence="6">Belongs to the DNA polymerase type-B family.</text>
</comment>
<dbReference type="GO" id="GO:0003677">
    <property type="term" value="F:DNA binding"/>
    <property type="evidence" value="ECO:0007669"/>
    <property type="project" value="UniProtKB-KW"/>
</dbReference>
<keyword evidence="1 6" id="KW-0808">Transferase</keyword>
<dbReference type="Pfam" id="PF23250">
    <property type="entry name" value="zf_DPOE_2"/>
    <property type="match status" value="1"/>
</dbReference>
<evidence type="ECO:0000256" key="1">
    <source>
        <dbReference type="ARBA" id="ARBA00022679"/>
    </source>
</evidence>
<keyword evidence="6" id="KW-0004">4Fe-4S</keyword>
<comment type="subcellular location">
    <subcellularLocation>
        <location evidence="6">Nucleus</location>
    </subcellularLocation>
</comment>
<dbReference type="InterPro" id="IPR029703">
    <property type="entry name" value="POL2"/>
</dbReference>
<protein>
    <recommendedName>
        <fullName evidence="6">DNA polymerase epsilon catalytic subunit</fullName>
        <ecNumber evidence="6">2.7.7.7</ecNumber>
    </recommendedName>
</protein>
<keyword evidence="2 6" id="KW-0548">Nucleotidyltransferase</keyword>
<comment type="catalytic activity">
    <reaction evidence="6">
        <text>DNA(n) + a 2'-deoxyribonucleoside 5'-triphosphate = DNA(n+1) + diphosphate</text>
        <dbReference type="Rhea" id="RHEA:22508"/>
        <dbReference type="Rhea" id="RHEA-COMP:17339"/>
        <dbReference type="Rhea" id="RHEA-COMP:17340"/>
        <dbReference type="ChEBI" id="CHEBI:33019"/>
        <dbReference type="ChEBI" id="CHEBI:61560"/>
        <dbReference type="ChEBI" id="CHEBI:173112"/>
        <dbReference type="EC" id="2.7.7.7"/>
    </reaction>
</comment>
<dbReference type="InterPro" id="IPR054475">
    <property type="entry name" value="Znf-DPOE"/>
</dbReference>
<proteinExistence type="inferred from homology"/>
<evidence type="ECO:0000256" key="2">
    <source>
        <dbReference type="ARBA" id="ARBA00022695"/>
    </source>
</evidence>
<evidence type="ECO:0000256" key="4">
    <source>
        <dbReference type="ARBA" id="ARBA00022932"/>
    </source>
</evidence>
<keyword evidence="6" id="KW-0539">Nucleus</keyword>
<dbReference type="EMBL" id="CAAALY010259319">
    <property type="protein sequence ID" value="VEL38875.1"/>
    <property type="molecule type" value="Genomic_DNA"/>
</dbReference>
<gene>
    <name evidence="8" type="ORF">PXEA_LOCUS32315</name>
</gene>
<dbReference type="PANTHER" id="PTHR10670">
    <property type="entry name" value="DNA POLYMERASE EPSILON CATALYTIC SUBUNIT A"/>
    <property type="match status" value="1"/>
</dbReference>
<dbReference type="OrthoDB" id="10060449at2759"/>
<dbReference type="GO" id="GO:0006287">
    <property type="term" value="P:base-excision repair, gap-filling"/>
    <property type="evidence" value="ECO:0007669"/>
    <property type="project" value="TreeGrafter"/>
</dbReference>
<keyword evidence="6" id="KW-0408">Iron</keyword>
<organism evidence="8 9">
    <name type="scientific">Protopolystoma xenopodis</name>
    <dbReference type="NCBI Taxonomy" id="117903"/>
    <lineage>
        <taxon>Eukaryota</taxon>
        <taxon>Metazoa</taxon>
        <taxon>Spiralia</taxon>
        <taxon>Lophotrochozoa</taxon>
        <taxon>Platyhelminthes</taxon>
        <taxon>Monogenea</taxon>
        <taxon>Polyopisthocotylea</taxon>
        <taxon>Polystomatidea</taxon>
        <taxon>Polystomatidae</taxon>
        <taxon>Protopolystoma</taxon>
    </lineage>
</organism>
<dbReference type="AlphaFoldDB" id="A0A448XKI8"/>
<evidence type="ECO:0000256" key="3">
    <source>
        <dbReference type="ARBA" id="ARBA00022705"/>
    </source>
</evidence>
<keyword evidence="6" id="KW-0411">Iron-sulfur</keyword>
<keyword evidence="5 6" id="KW-0238">DNA-binding</keyword>
<keyword evidence="6" id="KW-0479">Metal-binding</keyword>
<feature type="domain" description="DNA polymerase-epsilon zinc finger" evidence="7">
    <location>
        <begin position="162"/>
        <end position="228"/>
    </location>
</feature>
<dbReference type="Proteomes" id="UP000784294">
    <property type="component" value="Unassembled WGS sequence"/>
</dbReference>
<dbReference type="GO" id="GO:0045004">
    <property type="term" value="P:DNA replication proofreading"/>
    <property type="evidence" value="ECO:0007669"/>
    <property type="project" value="TreeGrafter"/>
</dbReference>
<dbReference type="GO" id="GO:0006272">
    <property type="term" value="P:leading strand elongation"/>
    <property type="evidence" value="ECO:0007669"/>
    <property type="project" value="TreeGrafter"/>
</dbReference>
<keyword evidence="3 6" id="KW-0235">DNA replication</keyword>
<comment type="function">
    <text evidence="6">DNA polymerase II participates in chromosomal DNA replication.</text>
</comment>
<accession>A0A448XKI8</accession>
<evidence type="ECO:0000313" key="8">
    <source>
        <dbReference type="EMBL" id="VEL38875.1"/>
    </source>
</evidence>
<dbReference type="GO" id="GO:0008270">
    <property type="term" value="F:zinc ion binding"/>
    <property type="evidence" value="ECO:0007669"/>
    <property type="project" value="UniProtKB-KW"/>
</dbReference>
<dbReference type="PANTHER" id="PTHR10670:SF0">
    <property type="entry name" value="DNA POLYMERASE EPSILON CATALYTIC SUBUNIT A"/>
    <property type="match status" value="1"/>
</dbReference>
<dbReference type="EC" id="2.7.7.7" evidence="6"/>
<name>A0A448XKI8_9PLAT</name>
<dbReference type="Pfam" id="PF22912">
    <property type="entry name" value="zf-DPOE"/>
    <property type="match status" value="1"/>
</dbReference>
<evidence type="ECO:0000256" key="6">
    <source>
        <dbReference type="RuleBase" id="RU365029"/>
    </source>
</evidence>
<keyword evidence="6" id="KW-0863">Zinc-finger</keyword>
<dbReference type="GO" id="GO:0051539">
    <property type="term" value="F:4 iron, 4 sulfur cluster binding"/>
    <property type="evidence" value="ECO:0007669"/>
    <property type="project" value="UniProtKB-KW"/>
</dbReference>
<comment type="caution">
    <text evidence="8">The sequence shown here is derived from an EMBL/GenBank/DDBJ whole genome shotgun (WGS) entry which is preliminary data.</text>
</comment>
<dbReference type="GO" id="GO:0008622">
    <property type="term" value="C:epsilon DNA polymerase complex"/>
    <property type="evidence" value="ECO:0007669"/>
    <property type="project" value="InterPro"/>
</dbReference>